<accession>A0A6M0IQ78</accession>
<feature type="signal peptide" evidence="1">
    <location>
        <begin position="1"/>
        <end position="23"/>
    </location>
</feature>
<keyword evidence="3" id="KW-1185">Reference proteome</keyword>
<feature type="chain" id="PRO_5026998742" description="DUF4595 domain-containing protein" evidence="1">
    <location>
        <begin position="24"/>
        <end position="288"/>
    </location>
</feature>
<dbReference type="Proteomes" id="UP000477386">
    <property type="component" value="Unassembled WGS sequence"/>
</dbReference>
<organism evidence="2 3">
    <name type="scientific">Spirosoma agri</name>
    <dbReference type="NCBI Taxonomy" id="1987381"/>
    <lineage>
        <taxon>Bacteria</taxon>
        <taxon>Pseudomonadati</taxon>
        <taxon>Bacteroidota</taxon>
        <taxon>Cytophagia</taxon>
        <taxon>Cytophagales</taxon>
        <taxon>Cytophagaceae</taxon>
        <taxon>Spirosoma</taxon>
    </lineage>
</organism>
<evidence type="ECO:0000313" key="2">
    <source>
        <dbReference type="EMBL" id="NEU69073.1"/>
    </source>
</evidence>
<dbReference type="AlphaFoldDB" id="A0A6M0IQ78"/>
<dbReference type="EMBL" id="JAAGNZ010000002">
    <property type="protein sequence ID" value="NEU69073.1"/>
    <property type="molecule type" value="Genomic_DNA"/>
</dbReference>
<evidence type="ECO:0008006" key="4">
    <source>
        <dbReference type="Google" id="ProtNLM"/>
    </source>
</evidence>
<protein>
    <recommendedName>
        <fullName evidence="4">DUF4595 domain-containing protein</fullName>
    </recommendedName>
</protein>
<comment type="caution">
    <text evidence="2">The sequence shown here is derived from an EMBL/GenBank/DDBJ whole genome shotgun (WGS) entry which is preliminary data.</text>
</comment>
<dbReference type="RefSeq" id="WP_164041553.1">
    <property type="nucleotide sequence ID" value="NZ_JAAGNZ010000002.1"/>
</dbReference>
<proteinExistence type="predicted"/>
<keyword evidence="1" id="KW-0732">Signal</keyword>
<evidence type="ECO:0000256" key="1">
    <source>
        <dbReference type="SAM" id="SignalP"/>
    </source>
</evidence>
<evidence type="ECO:0000313" key="3">
    <source>
        <dbReference type="Proteomes" id="UP000477386"/>
    </source>
</evidence>
<reference evidence="2 3" key="1">
    <citation type="submission" date="2020-02" db="EMBL/GenBank/DDBJ databases">
        <title>Draft genome sequence of two Spirosoma agri KCTC 52727 and Spirosoma terrae KCTC 52035.</title>
        <authorList>
            <person name="Rojas J."/>
            <person name="Ambika Manirajan B."/>
            <person name="Ratering S."/>
            <person name="Suarez C."/>
            <person name="Schnell S."/>
        </authorList>
    </citation>
    <scope>NUCLEOTIDE SEQUENCE [LARGE SCALE GENOMIC DNA]</scope>
    <source>
        <strain evidence="2 3">KCTC 52727</strain>
    </source>
</reference>
<name>A0A6M0IQ78_9BACT</name>
<dbReference type="PROSITE" id="PS51257">
    <property type="entry name" value="PROKAR_LIPOPROTEIN"/>
    <property type="match status" value="1"/>
</dbReference>
<sequence length="288" mass="31880">MKTTSIRIYLFVAVLLTSLYACNSEDNPTIATCLLTSTTDQLVEQSGQLTDELKRTFTYTSSTLTSLAEKSTSKEAAFQVEYANSQVIRATSGQDVVALAYGTGTRPSSSTFSRGGATMSTFAMDYDASGRMTKITEDRQVLPANSLTKQRAFTFTYDADGNLTNERVRFTLTDGSVVEQETEYTFDAKPSPYKRFSELSLLTAVALSQAVETRPSRFWHINAPISLKSYNLTSTGTRSNLRESSTFAPVYDSDNKLMNQDQNALLYQASVPTPVTKKNRQTFTYSCM</sequence>
<gene>
    <name evidence="2" type="ORF">GK091_19465</name>
</gene>